<dbReference type="EMBL" id="CP065666">
    <property type="protein sequence ID" value="QPS03651.1"/>
    <property type="molecule type" value="Genomic_DNA"/>
</dbReference>
<dbReference type="GO" id="GO:0046872">
    <property type="term" value="F:metal ion binding"/>
    <property type="evidence" value="ECO:0007669"/>
    <property type="project" value="UniProtKB-KW"/>
</dbReference>
<evidence type="ECO:0000313" key="12">
    <source>
        <dbReference type="Proteomes" id="UP000595107"/>
    </source>
</evidence>
<dbReference type="Proteomes" id="UP000254227">
    <property type="component" value="Unassembled WGS sequence"/>
</dbReference>
<dbReference type="PIRSF" id="PIRSF005457">
    <property type="entry name" value="Glx"/>
    <property type="match status" value="1"/>
</dbReference>
<evidence type="ECO:0000256" key="1">
    <source>
        <dbReference type="ARBA" id="ARBA00001623"/>
    </source>
</evidence>
<evidence type="ECO:0000256" key="3">
    <source>
        <dbReference type="ARBA" id="ARBA00006759"/>
    </source>
</evidence>
<keyword evidence="6 7" id="KW-0862">Zinc</keyword>
<dbReference type="SMART" id="SM00849">
    <property type="entry name" value="Lactamase_B"/>
    <property type="match status" value="1"/>
</dbReference>
<feature type="binding site" evidence="7">
    <location>
        <position position="121"/>
    </location>
    <ligand>
        <name>Zn(2+)</name>
        <dbReference type="ChEBI" id="CHEBI:29105"/>
        <label>1</label>
    </ligand>
</feature>
<dbReference type="EMBL" id="UFRV01000006">
    <property type="protein sequence ID" value="SUT99173.1"/>
    <property type="molecule type" value="Genomic_DNA"/>
</dbReference>
<dbReference type="InterPro" id="IPR032282">
    <property type="entry name" value="HAGH_C"/>
</dbReference>
<reference evidence="10 11" key="1">
    <citation type="submission" date="2018-06" db="EMBL/GenBank/DDBJ databases">
        <authorList>
            <consortium name="Pathogen Informatics"/>
            <person name="Doyle S."/>
        </authorList>
    </citation>
    <scope>NUCLEOTIDE SEQUENCE [LARGE SCALE GENOMIC DNA]</scope>
    <source>
        <strain evidence="10 11">NCTC10308</strain>
    </source>
</reference>
<dbReference type="GO" id="GO:0019243">
    <property type="term" value="P:methylglyoxal catabolic process to D-lactate via S-lactoyl-glutathione"/>
    <property type="evidence" value="ECO:0007669"/>
    <property type="project" value="UniProtKB-UniRule"/>
</dbReference>
<evidence type="ECO:0000256" key="6">
    <source>
        <dbReference type="ARBA" id="ARBA00022833"/>
    </source>
</evidence>
<evidence type="ECO:0000313" key="11">
    <source>
        <dbReference type="Proteomes" id="UP000254227"/>
    </source>
</evidence>
<dbReference type="PANTHER" id="PTHR43705:SF1">
    <property type="entry name" value="HYDROXYACYLGLUTATHIONE HYDROLASE GLOB"/>
    <property type="match status" value="1"/>
</dbReference>
<comment type="cofactor">
    <cofactor evidence="7">
        <name>Zn(2+)</name>
        <dbReference type="ChEBI" id="CHEBI:29105"/>
    </cofactor>
    <text evidence="7">Binds 2 Zn(2+) ions per subunit.</text>
</comment>
<reference evidence="9 12" key="2">
    <citation type="submission" date="2020-12" db="EMBL/GenBank/DDBJ databases">
        <title>FDA dAtabase for Regulatory Grade micrObial Sequences (FDA-ARGOS): Supporting development and validation of Infectious Disease Dx tests.</title>
        <authorList>
            <person name="Sproer C."/>
            <person name="Gronow S."/>
            <person name="Severitt S."/>
            <person name="Schroder I."/>
            <person name="Tallon L."/>
            <person name="Sadzewicz L."/>
            <person name="Zhao X."/>
            <person name="Boylan J."/>
            <person name="Ott S."/>
            <person name="Bowen H."/>
            <person name="Vavikolanu K."/>
            <person name="Mehta A."/>
            <person name="Aluvathingal J."/>
            <person name="Nadendla S."/>
            <person name="Lowell S."/>
            <person name="Myers T."/>
            <person name="Yan Y."/>
            <person name="Sichtig H."/>
        </authorList>
    </citation>
    <scope>NUCLEOTIDE SEQUENCE [LARGE SCALE GENOMIC DNA]</scope>
    <source>
        <strain evidence="9 12">FDAARGOS_910</strain>
    </source>
</reference>
<dbReference type="NCBIfam" id="TIGR03413">
    <property type="entry name" value="GSH_gloB"/>
    <property type="match status" value="1"/>
</dbReference>
<name>A0A380U8N1_ACIJO</name>
<dbReference type="InterPro" id="IPR036866">
    <property type="entry name" value="RibonucZ/Hydroxyglut_hydro"/>
</dbReference>
<dbReference type="Gene3D" id="3.60.15.10">
    <property type="entry name" value="Ribonuclease Z/Hydroxyacylglutathione hydrolase-like"/>
    <property type="match status" value="1"/>
</dbReference>
<evidence type="ECO:0000313" key="10">
    <source>
        <dbReference type="EMBL" id="SUT99173.1"/>
    </source>
</evidence>
<dbReference type="SUPFAM" id="SSF56281">
    <property type="entry name" value="Metallo-hydrolase/oxidoreductase"/>
    <property type="match status" value="1"/>
</dbReference>
<comment type="similarity">
    <text evidence="3 7">Belongs to the metallo-beta-lactamase superfamily. Glyoxalase II family.</text>
</comment>
<dbReference type="AlphaFoldDB" id="A0A380U8N1"/>
<evidence type="ECO:0000256" key="5">
    <source>
        <dbReference type="ARBA" id="ARBA00022801"/>
    </source>
</evidence>
<dbReference type="GO" id="GO:0004416">
    <property type="term" value="F:hydroxyacylglutathione hydrolase activity"/>
    <property type="evidence" value="ECO:0007669"/>
    <property type="project" value="UniProtKB-UniRule"/>
</dbReference>
<organism evidence="10 11">
    <name type="scientific">Acinetobacter johnsonii</name>
    <dbReference type="NCBI Taxonomy" id="40214"/>
    <lineage>
        <taxon>Bacteria</taxon>
        <taxon>Pseudomonadati</taxon>
        <taxon>Pseudomonadota</taxon>
        <taxon>Gammaproteobacteria</taxon>
        <taxon>Moraxellales</taxon>
        <taxon>Moraxellaceae</taxon>
        <taxon>Acinetobacter</taxon>
    </lineage>
</organism>
<evidence type="ECO:0000256" key="4">
    <source>
        <dbReference type="ARBA" id="ARBA00022723"/>
    </source>
</evidence>
<feature type="binding site" evidence="7">
    <location>
        <position position="63"/>
    </location>
    <ligand>
        <name>Zn(2+)</name>
        <dbReference type="ChEBI" id="CHEBI:29105"/>
        <label>2</label>
    </ligand>
</feature>
<feature type="binding site" evidence="7">
    <location>
        <position position="60"/>
    </location>
    <ligand>
        <name>Zn(2+)</name>
        <dbReference type="ChEBI" id="CHEBI:29105"/>
        <label>1</label>
    </ligand>
</feature>
<evidence type="ECO:0000256" key="2">
    <source>
        <dbReference type="ARBA" id="ARBA00004963"/>
    </source>
</evidence>
<comment type="subunit">
    <text evidence="7">Monomer.</text>
</comment>
<evidence type="ECO:0000256" key="7">
    <source>
        <dbReference type="HAMAP-Rule" id="MF_01374"/>
    </source>
</evidence>
<feature type="binding site" evidence="7">
    <location>
        <position position="58"/>
    </location>
    <ligand>
        <name>Zn(2+)</name>
        <dbReference type="ChEBI" id="CHEBI:29105"/>
        <label>1</label>
    </ligand>
</feature>
<dbReference type="Proteomes" id="UP000595107">
    <property type="component" value="Chromosome"/>
</dbReference>
<sequence>MSFKMHVIDVKNPLQNYIWILEELKTHDAIVVDPTDAQLVDEYCQMNKLDLKQIWLTHWHKDHIGGAPFLADKYQLSVYGPKEALCKINGIGNLLKDVLDLKDHYFNFHDLKVKVIFVPGHTLGHIVFYINELNSLFSGDTLFAMGCGRVFEGSYEQMYQSLNRLKQLPLKTKVYCSHEYTLSNAQFALEVDSNNVLLQERLQEVRALRAEHQITLPTTIERELQTNPFFRTKDLDDFLKKRLLKDHY</sequence>
<dbReference type="RefSeq" id="WP_004692858.1">
    <property type="nucleotide sequence ID" value="NZ_BBTB01000013.1"/>
</dbReference>
<gene>
    <name evidence="10" type="primary">gloB_2</name>
    <name evidence="7 9" type="synonym">gloB</name>
    <name evidence="9" type="ORF">I6G67_15900</name>
    <name evidence="10" type="ORF">NCTC10308_03135</name>
</gene>
<feature type="binding site" evidence="7">
    <location>
        <position position="140"/>
    </location>
    <ligand>
        <name>Zn(2+)</name>
        <dbReference type="ChEBI" id="CHEBI:29105"/>
        <label>2</label>
    </ligand>
</feature>
<dbReference type="CDD" id="cd07723">
    <property type="entry name" value="hydroxyacylglutathione_hydrolase_MBL-fold"/>
    <property type="match status" value="1"/>
</dbReference>
<accession>A0A380U8N1</accession>
<feature type="binding site" evidence="7">
    <location>
        <position position="62"/>
    </location>
    <ligand>
        <name>Zn(2+)</name>
        <dbReference type="ChEBI" id="CHEBI:29105"/>
        <label>2</label>
    </ligand>
</feature>
<dbReference type="InterPro" id="IPR050110">
    <property type="entry name" value="Glyoxalase_II_hydrolase"/>
</dbReference>
<dbReference type="HAMAP" id="MF_01374">
    <property type="entry name" value="Glyoxalase_2"/>
    <property type="match status" value="1"/>
</dbReference>
<feature type="binding site" evidence="7">
    <location>
        <position position="178"/>
    </location>
    <ligand>
        <name>Zn(2+)</name>
        <dbReference type="ChEBI" id="CHEBI:29105"/>
        <label>2</label>
    </ligand>
</feature>
<comment type="function">
    <text evidence="7">Thiolesterase that catalyzes the hydrolysis of S-D-lactoyl-glutathione to form glutathione and D-lactic acid.</text>
</comment>
<dbReference type="InterPro" id="IPR017782">
    <property type="entry name" value="Hydroxyacylglutathione_Hdrlase"/>
</dbReference>
<dbReference type="EC" id="3.1.2.6" evidence="7"/>
<proteinExistence type="inferred from homology"/>
<keyword evidence="4 7" id="KW-0479">Metal-binding</keyword>
<dbReference type="InterPro" id="IPR035680">
    <property type="entry name" value="Clx_II_MBL"/>
</dbReference>
<dbReference type="PANTHER" id="PTHR43705">
    <property type="entry name" value="HYDROXYACYLGLUTATHIONE HYDROLASE"/>
    <property type="match status" value="1"/>
</dbReference>
<evidence type="ECO:0000313" key="9">
    <source>
        <dbReference type="EMBL" id="QPS03651.1"/>
    </source>
</evidence>
<comment type="pathway">
    <text evidence="2 7">Secondary metabolite metabolism; methylglyoxal degradation; (R)-lactate from methylglyoxal: step 2/2.</text>
</comment>
<evidence type="ECO:0000259" key="8">
    <source>
        <dbReference type="SMART" id="SM00849"/>
    </source>
</evidence>
<dbReference type="UniPathway" id="UPA00619">
    <property type="reaction ID" value="UER00676"/>
</dbReference>
<feature type="binding site" evidence="7">
    <location>
        <position position="140"/>
    </location>
    <ligand>
        <name>Zn(2+)</name>
        <dbReference type="ChEBI" id="CHEBI:29105"/>
        <label>1</label>
    </ligand>
</feature>
<dbReference type="Pfam" id="PF16123">
    <property type="entry name" value="HAGH_C"/>
    <property type="match status" value="1"/>
</dbReference>
<dbReference type="InterPro" id="IPR001279">
    <property type="entry name" value="Metallo-B-lactamas"/>
</dbReference>
<keyword evidence="5 7" id="KW-0378">Hydrolase</keyword>
<feature type="domain" description="Metallo-beta-lactamase" evidence="8">
    <location>
        <begin position="15"/>
        <end position="178"/>
    </location>
</feature>
<protein>
    <recommendedName>
        <fullName evidence="7">Hydroxyacylglutathione hydrolase</fullName>
        <ecNumber evidence="7">3.1.2.6</ecNumber>
    </recommendedName>
    <alternativeName>
        <fullName evidence="7">Glyoxalase II</fullName>
        <shortName evidence="7">Glx II</shortName>
    </alternativeName>
</protein>
<dbReference type="Pfam" id="PF00753">
    <property type="entry name" value="Lactamase_B"/>
    <property type="match status" value="1"/>
</dbReference>
<comment type="catalytic activity">
    <reaction evidence="1 7">
        <text>an S-(2-hydroxyacyl)glutathione + H2O = a 2-hydroxy carboxylate + glutathione + H(+)</text>
        <dbReference type="Rhea" id="RHEA:21864"/>
        <dbReference type="ChEBI" id="CHEBI:15377"/>
        <dbReference type="ChEBI" id="CHEBI:15378"/>
        <dbReference type="ChEBI" id="CHEBI:57925"/>
        <dbReference type="ChEBI" id="CHEBI:58896"/>
        <dbReference type="ChEBI" id="CHEBI:71261"/>
        <dbReference type="EC" id="3.1.2.6"/>
    </reaction>
</comment>